<accession>A0A0M0JBB0</accession>
<protein>
    <submittedName>
        <fullName evidence="2">Uncharacterized protein</fullName>
    </submittedName>
</protein>
<comment type="caution">
    <text evidence="2">The sequence shown here is derived from an EMBL/GenBank/DDBJ whole genome shotgun (WGS) entry which is preliminary data.</text>
</comment>
<feature type="coiled-coil region" evidence="1">
    <location>
        <begin position="229"/>
        <end position="301"/>
    </location>
</feature>
<reference evidence="3" key="1">
    <citation type="journal article" date="2015" name="PLoS Genet.">
        <title>Genome Sequence and Transcriptome Analyses of Chrysochromulina tobin: Metabolic Tools for Enhanced Algal Fitness in the Prominent Order Prymnesiales (Haptophyceae).</title>
        <authorList>
            <person name="Hovde B.T."/>
            <person name="Deodato C.R."/>
            <person name="Hunsperger H.M."/>
            <person name="Ryken S.A."/>
            <person name="Yost W."/>
            <person name="Jha R.K."/>
            <person name="Patterson J."/>
            <person name="Monnat R.J. Jr."/>
            <person name="Barlow S.B."/>
            <person name="Starkenburg S.R."/>
            <person name="Cattolico R.A."/>
        </authorList>
    </citation>
    <scope>NUCLEOTIDE SEQUENCE</scope>
    <source>
        <strain evidence="3">CCMP291</strain>
    </source>
</reference>
<evidence type="ECO:0000313" key="2">
    <source>
        <dbReference type="EMBL" id="KOO23861.1"/>
    </source>
</evidence>
<dbReference type="AlphaFoldDB" id="A0A0M0JBB0"/>
<keyword evidence="1" id="KW-0175">Coiled coil</keyword>
<organism evidence="2 3">
    <name type="scientific">Chrysochromulina tobinii</name>
    <dbReference type="NCBI Taxonomy" id="1460289"/>
    <lineage>
        <taxon>Eukaryota</taxon>
        <taxon>Haptista</taxon>
        <taxon>Haptophyta</taxon>
        <taxon>Prymnesiophyceae</taxon>
        <taxon>Prymnesiales</taxon>
        <taxon>Chrysochromulinaceae</taxon>
        <taxon>Chrysochromulina</taxon>
    </lineage>
</organism>
<evidence type="ECO:0000313" key="3">
    <source>
        <dbReference type="Proteomes" id="UP000037460"/>
    </source>
</evidence>
<dbReference type="Proteomes" id="UP000037460">
    <property type="component" value="Unassembled WGS sequence"/>
</dbReference>
<dbReference type="EMBL" id="JWZX01003151">
    <property type="protein sequence ID" value="KOO23861.1"/>
    <property type="molecule type" value="Genomic_DNA"/>
</dbReference>
<name>A0A0M0JBB0_9EUKA</name>
<proteinExistence type="predicted"/>
<sequence length="312" mass="33652">MATFDMNIDGDDPELSSGMEALRQRFASRGVAAKPGGKLRKTASTVAIANSFALEKTAIESVHGGLVVSLDADCRAYRAAITELTNRCVQLEEQAKPASELHKQVQSLSDELRLIRSQLTQRLDAETIATRAAAEGLAAAEQTHAEVASRLEARCAEGEAKRALLAEMVAGLRAELEGVRAELESMCEGAAKREGEAGGLRALLLRAQEEAAEAHGESGALSRKLSGAQEKEKKEMAALKAEVARQAELVKALRTKLEAHAADADAHEARARELESLKTASKRHERRAQQLEEGSAELQSEVLRSWRAGYIH</sequence>
<gene>
    <name evidence="2" type="ORF">Ctob_003458</name>
</gene>
<evidence type="ECO:0000256" key="1">
    <source>
        <dbReference type="SAM" id="Coils"/>
    </source>
</evidence>
<feature type="coiled-coil region" evidence="1">
    <location>
        <begin position="74"/>
        <end position="118"/>
    </location>
</feature>
<keyword evidence="3" id="KW-1185">Reference proteome</keyword>